<comment type="caution">
    <text evidence="1">The sequence shown here is derived from an EMBL/GenBank/DDBJ whole genome shotgun (WGS) entry which is preliminary data.</text>
</comment>
<evidence type="ECO:0000313" key="1">
    <source>
        <dbReference type="EMBL" id="GAI17108.1"/>
    </source>
</evidence>
<dbReference type="AlphaFoldDB" id="X1LDD4"/>
<dbReference type="InterPro" id="IPR014867">
    <property type="entry name" value="Spore_coat_CotH_CotH2/3/7"/>
</dbReference>
<proteinExistence type="predicted"/>
<feature type="non-terminal residue" evidence="1">
    <location>
        <position position="1"/>
    </location>
</feature>
<organism evidence="1">
    <name type="scientific">marine sediment metagenome</name>
    <dbReference type="NCBI Taxonomy" id="412755"/>
    <lineage>
        <taxon>unclassified sequences</taxon>
        <taxon>metagenomes</taxon>
        <taxon>ecological metagenomes</taxon>
    </lineage>
</organism>
<sequence length="125" mass="14575">RGDDYAMYRGIEDPRFWLVPHDLDTILGHRSADLGRSIFTYYERVEGLNRLLNHPEIVRIYYSQFLDLIDTVFAPEKFNPLIDHILGDWVPQSKINQMKQFVVDRIGYVLDQIPQGPLTVSSNLP</sequence>
<reference evidence="1" key="1">
    <citation type="journal article" date="2014" name="Front. Microbiol.">
        <title>High frequency of phylogenetically diverse reductive dehalogenase-homologous genes in deep subseafloor sedimentary metagenomes.</title>
        <authorList>
            <person name="Kawai M."/>
            <person name="Futagami T."/>
            <person name="Toyoda A."/>
            <person name="Takaki Y."/>
            <person name="Nishi S."/>
            <person name="Hori S."/>
            <person name="Arai W."/>
            <person name="Tsubouchi T."/>
            <person name="Morono Y."/>
            <person name="Uchiyama I."/>
            <person name="Ito T."/>
            <person name="Fujiyama A."/>
            <person name="Inagaki F."/>
            <person name="Takami H."/>
        </authorList>
    </citation>
    <scope>NUCLEOTIDE SEQUENCE</scope>
    <source>
        <strain evidence="1">Expedition CK06-06</strain>
    </source>
</reference>
<dbReference type="Pfam" id="PF08757">
    <property type="entry name" value="CotH"/>
    <property type="match status" value="1"/>
</dbReference>
<dbReference type="EMBL" id="BARV01005694">
    <property type="protein sequence ID" value="GAI17108.1"/>
    <property type="molecule type" value="Genomic_DNA"/>
</dbReference>
<feature type="non-terminal residue" evidence="1">
    <location>
        <position position="125"/>
    </location>
</feature>
<gene>
    <name evidence="1" type="ORF">S06H3_11608</name>
</gene>
<protein>
    <submittedName>
        <fullName evidence="1">Uncharacterized protein</fullName>
    </submittedName>
</protein>
<accession>X1LDD4</accession>
<name>X1LDD4_9ZZZZ</name>